<protein>
    <submittedName>
        <fullName evidence="3">Beta-galactosidase trimerization domain-containing protein</fullName>
    </submittedName>
</protein>
<organism evidence="3 4">
    <name type="scientific">Thermococcus waiotapuensis</name>
    <dbReference type="NCBI Taxonomy" id="90909"/>
    <lineage>
        <taxon>Archaea</taxon>
        <taxon>Methanobacteriati</taxon>
        <taxon>Methanobacteriota</taxon>
        <taxon>Thermococci</taxon>
        <taxon>Thermococcales</taxon>
        <taxon>Thermococcaceae</taxon>
        <taxon>Thermococcus</taxon>
    </lineage>
</organism>
<gene>
    <name evidence="3" type="ORF">RBI02_05315</name>
</gene>
<name>A0AAE4NU92_9EURY</name>
<keyword evidence="1" id="KW-0812">Transmembrane</keyword>
<evidence type="ECO:0000313" key="3">
    <source>
        <dbReference type="EMBL" id="MDV3103964.1"/>
    </source>
</evidence>
<dbReference type="GO" id="GO:0005975">
    <property type="term" value="P:carbohydrate metabolic process"/>
    <property type="evidence" value="ECO:0007669"/>
    <property type="project" value="InterPro"/>
</dbReference>
<dbReference type="RefSeq" id="WP_315341561.1">
    <property type="nucleotide sequence ID" value="NZ_JAVDZE010000002.1"/>
</dbReference>
<dbReference type="InterPro" id="IPR013738">
    <property type="entry name" value="Beta_galactosidase_Trimer"/>
</dbReference>
<reference evidence="3 4" key="1">
    <citation type="submission" date="2023-08" db="EMBL/GenBank/DDBJ databases">
        <title>Draft genome sequence of Thermococcus waiotapuensis WT1T, a thermophilic sulphur-dependent archaeon from order Thermococcales.</title>
        <authorList>
            <person name="Manners S.H."/>
            <person name="Carere C.R."/>
            <person name="Dhami M.K."/>
            <person name="Dobson R.C.J."/>
            <person name="Stott M.B."/>
        </authorList>
    </citation>
    <scope>NUCLEOTIDE SEQUENCE [LARGE SCALE GENOMIC DNA]</scope>
    <source>
        <strain evidence="3 4">WT1</strain>
    </source>
</reference>
<sequence>MTTIRVSLLTLTLIIFLLLLSPLASGSSTPRMLVVCSDVEDVMMANSMDSFAVDILYLGKDLPDDRSLLSSLEYLAQYDEIWIPDLNLQLTYGGKLSQNEIDALKQYAEIGGVLVLGLNTYVQHWSRELDEILGVSLLRIKSSGDVVYINYSGKLYLYNTSFQIAVVRPVGADVIASYSTGEPAITEAHYGKGVVVLMTFNPVKAVVEQDENYAAIYKDVAMRGLNGRASKPELSTGKIIELKVKRLTLNPIFIGLMAFALLFLMAYLGYLPWGLTLAMVALTFPVSMHTQRKLQKKLTDALEVLAGATLRELSEELGVEPKRLKFPVAVLKISRKAEIIDLSEFGERDVLITLRGKEIEGVAAWAADRYSRLMEKVTMNPGIRVLDLARSLNMPPYDVLETLRHLSKHGVVELRKIMFDYEVYPTKALARWFEV</sequence>
<dbReference type="SUPFAM" id="SSF52317">
    <property type="entry name" value="Class I glutamine amidotransferase-like"/>
    <property type="match status" value="1"/>
</dbReference>
<comment type="caution">
    <text evidence="3">The sequence shown here is derived from an EMBL/GenBank/DDBJ whole genome shotgun (WGS) entry which is preliminary data.</text>
</comment>
<dbReference type="Pfam" id="PF08532">
    <property type="entry name" value="Glyco_hydro_42M"/>
    <property type="match status" value="1"/>
</dbReference>
<dbReference type="EMBL" id="JAVDZE010000002">
    <property type="protein sequence ID" value="MDV3103964.1"/>
    <property type="molecule type" value="Genomic_DNA"/>
</dbReference>
<accession>A0AAE4NU92</accession>
<evidence type="ECO:0000256" key="1">
    <source>
        <dbReference type="SAM" id="Phobius"/>
    </source>
</evidence>
<dbReference type="Proteomes" id="UP001245683">
    <property type="component" value="Unassembled WGS sequence"/>
</dbReference>
<keyword evidence="4" id="KW-1185">Reference proteome</keyword>
<feature type="domain" description="Beta-galactosidase trimerisation" evidence="2">
    <location>
        <begin position="96"/>
        <end position="207"/>
    </location>
</feature>
<dbReference type="GO" id="GO:0004565">
    <property type="term" value="F:beta-galactosidase activity"/>
    <property type="evidence" value="ECO:0007669"/>
    <property type="project" value="InterPro"/>
</dbReference>
<feature type="transmembrane region" description="Helical" evidence="1">
    <location>
        <begin position="247"/>
        <end position="264"/>
    </location>
</feature>
<evidence type="ECO:0000259" key="2">
    <source>
        <dbReference type="Pfam" id="PF08532"/>
    </source>
</evidence>
<evidence type="ECO:0000313" key="4">
    <source>
        <dbReference type="Proteomes" id="UP001245683"/>
    </source>
</evidence>
<dbReference type="Gene3D" id="3.40.50.880">
    <property type="match status" value="1"/>
</dbReference>
<dbReference type="InterPro" id="IPR029062">
    <property type="entry name" value="Class_I_gatase-like"/>
</dbReference>
<proteinExistence type="predicted"/>
<keyword evidence="1" id="KW-1133">Transmembrane helix</keyword>
<keyword evidence="1" id="KW-0472">Membrane</keyword>
<dbReference type="AlphaFoldDB" id="A0AAE4NU92"/>